<dbReference type="Pfam" id="PF03265">
    <property type="entry name" value="DNase_II"/>
    <property type="match status" value="1"/>
</dbReference>
<sequence>MIPITLNTQAFVTHYYYNTKSLVMDKRYILFLILVLGFFINTISSSSTENPICKSDELITGQRKDVAWWWIIKIRGFSDLYYYYDSDMDQKSIDKFSVGYYLRSKSSAFGATLLPYSTTDDGNKPPKDTGFLAYNDHILIDEAITDSSFYQAGAHEKGIIGWSKEKAKGGIIIQHSLPKFPNGPWKEGMNPPILNDKIKNVKDDPLVQMYFTTFGWRRNFFGPNVMPYHIPGRKYYIKKHEVADDTRARRSKYDDDTSKPTQLGYKTYDYELYSLLYTTSVKPSQQIFCSSLMDDNDKGDGPNNVVKGMVEFLSNLSDKGIYAGKYNDKDSFKTGGLLSGHGFVSYPKHKANLKHKRPDDDKSYVHKELKVGDYIYYMRINNGNDESNGGKGKVVDIWKSLVLSSEEPRFTDADREFVISTWVNSKKDGWWLNKDSSIKTKIKSPTFSIQAHGNTFYWRGNSNQEHSKIGFKTKEQSTDKWNVCSSGGNLYYDGKIGIKSSLLICFKSNGLRKALQNILSDIAIKDDDVLYKDDDDDVDDDDTGDEEKHAQDSSQFKQNDNIIKTLSGNFKAALDGNFLNTKTIATSMDSLNAEKHYFIFDPQGQLNPTPTPKGGGKRKKGDSSSDDDGPSGSKKPKHDPGVDETKDKIDKLQKLIDSTLPLADFVAKLV</sequence>
<feature type="transmembrane region" description="Helical" evidence="4">
    <location>
        <begin position="28"/>
        <end position="44"/>
    </location>
</feature>
<dbReference type="PANTHER" id="PTHR10858:SF23">
    <property type="entry name" value="DEOXYRIBONUCLEASE II"/>
    <property type="match status" value="1"/>
</dbReference>
<evidence type="ECO:0000256" key="1">
    <source>
        <dbReference type="ARBA" id="ARBA00007527"/>
    </source>
</evidence>
<protein>
    <submittedName>
        <fullName evidence="5">Uncharacterized protein</fullName>
    </submittedName>
</protein>
<keyword evidence="2" id="KW-0378">Hydrolase</keyword>
<dbReference type="InterPro" id="IPR004947">
    <property type="entry name" value="DNase_II"/>
</dbReference>
<dbReference type="OrthoDB" id="24007at2759"/>
<organism evidence="5 6">
    <name type="scientific">Polysphondylium violaceum</name>
    <dbReference type="NCBI Taxonomy" id="133409"/>
    <lineage>
        <taxon>Eukaryota</taxon>
        <taxon>Amoebozoa</taxon>
        <taxon>Evosea</taxon>
        <taxon>Eumycetozoa</taxon>
        <taxon>Dictyostelia</taxon>
        <taxon>Dictyosteliales</taxon>
        <taxon>Dictyosteliaceae</taxon>
        <taxon>Polysphondylium</taxon>
    </lineage>
</organism>
<keyword evidence="4" id="KW-1133">Transmembrane helix</keyword>
<dbReference type="AlphaFoldDB" id="A0A8J4UY53"/>
<accession>A0A8J4UY53</accession>
<keyword evidence="4" id="KW-0472">Membrane</keyword>
<dbReference type="PANTHER" id="PTHR10858">
    <property type="entry name" value="DEOXYRIBONUCLEASE II"/>
    <property type="match status" value="1"/>
</dbReference>
<comment type="caution">
    <text evidence="5">The sequence shown here is derived from an EMBL/GenBank/DDBJ whole genome shotgun (WGS) entry which is preliminary data.</text>
</comment>
<evidence type="ECO:0000313" key="5">
    <source>
        <dbReference type="EMBL" id="KAF2072105.1"/>
    </source>
</evidence>
<evidence type="ECO:0000256" key="3">
    <source>
        <dbReference type="SAM" id="MobiDB-lite"/>
    </source>
</evidence>
<gene>
    <name evidence="5" type="ORF">CYY_006579</name>
</gene>
<dbReference type="Proteomes" id="UP000695562">
    <property type="component" value="Unassembled WGS sequence"/>
</dbReference>
<feature type="compositionally biased region" description="Acidic residues" evidence="3">
    <location>
        <begin position="533"/>
        <end position="545"/>
    </location>
</feature>
<name>A0A8J4UY53_9MYCE</name>
<evidence type="ECO:0000313" key="6">
    <source>
        <dbReference type="Proteomes" id="UP000695562"/>
    </source>
</evidence>
<keyword evidence="6" id="KW-1185">Reference proteome</keyword>
<dbReference type="GO" id="GO:0004531">
    <property type="term" value="F:deoxyribonuclease II activity"/>
    <property type="evidence" value="ECO:0007669"/>
    <property type="project" value="InterPro"/>
</dbReference>
<evidence type="ECO:0000256" key="4">
    <source>
        <dbReference type="SAM" id="Phobius"/>
    </source>
</evidence>
<reference evidence="5" key="1">
    <citation type="submission" date="2020-01" db="EMBL/GenBank/DDBJ databases">
        <title>Development of genomics and gene disruption for Polysphondylium violaceum indicates a role for the polyketide synthase stlB in stalk morphogenesis.</title>
        <authorList>
            <person name="Narita B."/>
            <person name="Kawabe Y."/>
            <person name="Kin K."/>
            <person name="Saito T."/>
            <person name="Gibbs R."/>
            <person name="Kuspa A."/>
            <person name="Muzny D."/>
            <person name="Queller D."/>
            <person name="Richards S."/>
            <person name="Strassman J."/>
            <person name="Sucgang R."/>
            <person name="Worley K."/>
            <person name="Schaap P."/>
        </authorList>
    </citation>
    <scope>NUCLEOTIDE SEQUENCE</scope>
    <source>
        <strain evidence="5">QSvi11</strain>
    </source>
</reference>
<evidence type="ECO:0000256" key="2">
    <source>
        <dbReference type="ARBA" id="ARBA00022801"/>
    </source>
</evidence>
<keyword evidence="4" id="KW-0812">Transmembrane</keyword>
<feature type="region of interest" description="Disordered" evidence="3">
    <location>
        <begin position="599"/>
        <end position="646"/>
    </location>
</feature>
<feature type="region of interest" description="Disordered" evidence="3">
    <location>
        <begin position="533"/>
        <end position="557"/>
    </location>
</feature>
<dbReference type="EMBL" id="AJWJ01000310">
    <property type="protein sequence ID" value="KAF2072105.1"/>
    <property type="molecule type" value="Genomic_DNA"/>
</dbReference>
<proteinExistence type="inferred from homology"/>
<comment type="similarity">
    <text evidence="1">Belongs to the DNase II family.</text>
</comment>